<dbReference type="CDD" id="cd07012">
    <property type="entry name" value="PBP2_Bug_TTT"/>
    <property type="match status" value="1"/>
</dbReference>
<dbReference type="Gene3D" id="3.40.190.150">
    <property type="entry name" value="Bordetella uptake gene, domain 1"/>
    <property type="match status" value="1"/>
</dbReference>
<protein>
    <submittedName>
        <fullName evidence="3">Tripartite tricarboxylate transporter substrate binding protein</fullName>
    </submittedName>
</protein>
<proteinExistence type="inferred from homology"/>
<reference evidence="4" key="1">
    <citation type="submission" date="2018-06" db="EMBL/GenBank/DDBJ databases">
        <authorList>
            <person name="Khan S.A."/>
        </authorList>
    </citation>
    <scope>NUCLEOTIDE SEQUENCE [LARGE SCALE GENOMIC DNA]</scope>
    <source>
        <strain evidence="4">DB-1506</strain>
    </source>
</reference>
<keyword evidence="2" id="KW-0732">Signal</keyword>
<dbReference type="OrthoDB" id="8674577at2"/>
<evidence type="ECO:0000313" key="4">
    <source>
        <dbReference type="Proteomes" id="UP000249065"/>
    </source>
</evidence>
<dbReference type="SUPFAM" id="SSF53850">
    <property type="entry name" value="Periplasmic binding protein-like II"/>
    <property type="match status" value="1"/>
</dbReference>
<evidence type="ECO:0000256" key="1">
    <source>
        <dbReference type="ARBA" id="ARBA00006987"/>
    </source>
</evidence>
<evidence type="ECO:0000313" key="3">
    <source>
        <dbReference type="EMBL" id="RAI57238.1"/>
    </source>
</evidence>
<dbReference type="InterPro" id="IPR005064">
    <property type="entry name" value="BUG"/>
</dbReference>
<comment type="similarity">
    <text evidence="1">Belongs to the UPF0065 (bug) family.</text>
</comment>
<dbReference type="Proteomes" id="UP000249065">
    <property type="component" value="Unassembled WGS sequence"/>
</dbReference>
<organism evidence="3 4">
    <name type="scientific">Roseicella frigidaeris</name>
    <dbReference type="NCBI Taxonomy" id="2230885"/>
    <lineage>
        <taxon>Bacteria</taxon>
        <taxon>Pseudomonadati</taxon>
        <taxon>Pseudomonadota</taxon>
        <taxon>Alphaproteobacteria</taxon>
        <taxon>Acetobacterales</taxon>
        <taxon>Roseomonadaceae</taxon>
        <taxon>Roseicella</taxon>
    </lineage>
</organism>
<dbReference type="Gene3D" id="3.40.190.10">
    <property type="entry name" value="Periplasmic binding protein-like II"/>
    <property type="match status" value="1"/>
</dbReference>
<feature type="chain" id="PRO_5016337137" evidence="2">
    <location>
        <begin position="23"/>
        <end position="327"/>
    </location>
</feature>
<sequence>MRRRRRAAALLWLGLMPAAAVAADPPAGPPWPARPVSLVVAYPPGAITDTVGRRVAEQLGTALGAAIVVENRGGAGGNVAGAYVARAAPDGHTLLFTSYGNLIIAAAAKLPVGFDPFKDLAPVGMVGPMTVVLLVRPDLPVRNLAEFVRHVAAHPGQLNFASVGFGSSYHLLIEQMMAHGRLSMNHVPYRGGAAAMTDFLGGRVQATLATWLFARPYMTDGSARPIAVANAARAPVAPELPTVAEAVPGAAIAEGLGLFAPAGTPAPVIARLNAALRAILAAPAMHGWLETNGVTPQPGPPEAFTAEMRPAAESLARLLRETQIRLE</sequence>
<accession>A0A327MAT0</accession>
<evidence type="ECO:0000256" key="2">
    <source>
        <dbReference type="SAM" id="SignalP"/>
    </source>
</evidence>
<comment type="caution">
    <text evidence="3">The sequence shown here is derived from an EMBL/GenBank/DDBJ whole genome shotgun (WGS) entry which is preliminary data.</text>
</comment>
<dbReference type="EMBL" id="QLIX01000019">
    <property type="protein sequence ID" value="RAI57238.1"/>
    <property type="molecule type" value="Genomic_DNA"/>
</dbReference>
<dbReference type="RefSeq" id="WP_111471569.1">
    <property type="nucleotide sequence ID" value="NZ_QLIX01000019.1"/>
</dbReference>
<keyword evidence="4" id="KW-1185">Reference proteome</keyword>
<dbReference type="PANTHER" id="PTHR42928">
    <property type="entry name" value="TRICARBOXYLATE-BINDING PROTEIN"/>
    <property type="match status" value="1"/>
</dbReference>
<dbReference type="InterPro" id="IPR042100">
    <property type="entry name" value="Bug_dom1"/>
</dbReference>
<gene>
    <name evidence="3" type="ORF">DOO78_19620</name>
</gene>
<feature type="signal peptide" evidence="2">
    <location>
        <begin position="1"/>
        <end position="22"/>
    </location>
</feature>
<dbReference type="PANTHER" id="PTHR42928:SF5">
    <property type="entry name" value="BLR1237 PROTEIN"/>
    <property type="match status" value="1"/>
</dbReference>
<dbReference type="PIRSF" id="PIRSF017082">
    <property type="entry name" value="YflP"/>
    <property type="match status" value="1"/>
</dbReference>
<dbReference type="Pfam" id="PF03401">
    <property type="entry name" value="TctC"/>
    <property type="match status" value="1"/>
</dbReference>
<dbReference type="AlphaFoldDB" id="A0A327MAT0"/>
<name>A0A327MAT0_9PROT</name>